<feature type="coiled-coil region" evidence="1">
    <location>
        <begin position="50"/>
        <end position="79"/>
    </location>
</feature>
<dbReference type="EMBL" id="QEWR01000004">
    <property type="protein sequence ID" value="PWD82473.1"/>
    <property type="molecule type" value="Genomic_DNA"/>
</dbReference>
<keyword evidence="1" id="KW-0175">Coiled coil</keyword>
<dbReference type="RefSeq" id="WP_109236460.1">
    <property type="nucleotide sequence ID" value="NZ_BMXZ01000003.1"/>
</dbReference>
<evidence type="ECO:0000259" key="3">
    <source>
        <dbReference type="PROSITE" id="PS51724"/>
    </source>
</evidence>
<keyword evidence="5" id="KW-1185">Reference proteome</keyword>
<accession>A0A2U2AIK3</accession>
<keyword evidence="2" id="KW-1133">Transmembrane helix</keyword>
<reference evidence="4 5" key="1">
    <citation type="journal article" date="2018" name="Genome Announc.">
        <title>Ignatzschineria cameli sp. nov., isolated from necrotic foot tissue of dromedaries (Camelus dromedarius) and associated maggots (Wohlfahrtia species) in Dubai.</title>
        <authorList>
            <person name="Tsang C.C."/>
            <person name="Tang J.Y."/>
            <person name="Fong J.Y."/>
            <person name="Kinne J."/>
            <person name="Lee H.H."/>
            <person name="Joseph M."/>
            <person name="Jose S."/>
            <person name="Schuster R.K."/>
            <person name="Tang Y."/>
            <person name="Sivakumar S."/>
            <person name="Chen J.H."/>
            <person name="Teng J.L."/>
            <person name="Lau S.K."/>
            <person name="Wernery U."/>
            <person name="Woo P.C."/>
        </authorList>
    </citation>
    <scope>NUCLEOTIDE SEQUENCE [LARGE SCALE GENOMIC DNA]</scope>
    <source>
        <strain evidence="4 5">KCTC 22643</strain>
    </source>
</reference>
<protein>
    <recommendedName>
        <fullName evidence="3">SPOR domain-containing protein</fullName>
    </recommendedName>
</protein>
<dbReference type="Proteomes" id="UP000244948">
    <property type="component" value="Unassembled WGS sequence"/>
</dbReference>
<feature type="transmembrane region" description="Helical" evidence="2">
    <location>
        <begin position="32"/>
        <end position="50"/>
    </location>
</feature>
<dbReference type="PROSITE" id="PS51724">
    <property type="entry name" value="SPOR"/>
    <property type="match status" value="1"/>
</dbReference>
<keyword evidence="2" id="KW-0812">Transmembrane</keyword>
<keyword evidence="2" id="KW-0472">Membrane</keyword>
<dbReference type="Pfam" id="PF05036">
    <property type="entry name" value="SPOR"/>
    <property type="match status" value="1"/>
</dbReference>
<comment type="caution">
    <text evidence="4">The sequence shown here is derived from an EMBL/GenBank/DDBJ whole genome shotgun (WGS) entry which is preliminary data.</text>
</comment>
<dbReference type="GO" id="GO:0042834">
    <property type="term" value="F:peptidoglycan binding"/>
    <property type="evidence" value="ECO:0007669"/>
    <property type="project" value="InterPro"/>
</dbReference>
<evidence type="ECO:0000313" key="5">
    <source>
        <dbReference type="Proteomes" id="UP000244948"/>
    </source>
</evidence>
<evidence type="ECO:0000256" key="2">
    <source>
        <dbReference type="SAM" id="Phobius"/>
    </source>
</evidence>
<dbReference type="InterPro" id="IPR036680">
    <property type="entry name" value="SPOR-like_sf"/>
</dbReference>
<name>A0A2U2AIK3_9GAMM</name>
<sequence>MPKIDQVQIKGQWRRVKSFLRFFRRTPTRGEFIVYVIIVAAVIAISLFFAHHAEKKAAEKEARRIAQEERALARELEKQKPFSPEEIQIPESEFSFYEQLANRSFHMAGEETIGGRNLSEVPMIPKEEKKPLKFELISQPSGYESVDKEIKNELALELLSVSEYVAPEPDRDQGIQKKLQTGSFSSTFEANIHKSQLESMGYTPTVNKVTVNGKTVYRVQIGPFSPRDLAQTKRNLDEQRIPFIEVRP</sequence>
<evidence type="ECO:0000313" key="4">
    <source>
        <dbReference type="EMBL" id="PWD82473.1"/>
    </source>
</evidence>
<evidence type="ECO:0000256" key="1">
    <source>
        <dbReference type="SAM" id="Coils"/>
    </source>
</evidence>
<proteinExistence type="predicted"/>
<dbReference type="AlphaFoldDB" id="A0A2U2AIK3"/>
<feature type="domain" description="SPOR" evidence="3">
    <location>
        <begin position="171"/>
        <end position="248"/>
    </location>
</feature>
<gene>
    <name evidence="4" type="ORF">DC082_07490</name>
</gene>
<dbReference type="SUPFAM" id="SSF110997">
    <property type="entry name" value="Sporulation related repeat"/>
    <property type="match status" value="1"/>
</dbReference>
<dbReference type="Gene3D" id="3.30.70.1070">
    <property type="entry name" value="Sporulation related repeat"/>
    <property type="match status" value="1"/>
</dbReference>
<organism evidence="4 5">
    <name type="scientific">Ignatzschineria indica</name>
    <dbReference type="NCBI Taxonomy" id="472583"/>
    <lineage>
        <taxon>Bacteria</taxon>
        <taxon>Pseudomonadati</taxon>
        <taxon>Pseudomonadota</taxon>
        <taxon>Gammaproteobacteria</taxon>
        <taxon>Cardiobacteriales</taxon>
        <taxon>Ignatzschineriaceae</taxon>
        <taxon>Ignatzschineria</taxon>
    </lineage>
</organism>
<dbReference type="InterPro" id="IPR007730">
    <property type="entry name" value="SPOR-like_dom"/>
</dbReference>